<feature type="compositionally biased region" description="Polar residues" evidence="5">
    <location>
        <begin position="77"/>
        <end position="87"/>
    </location>
</feature>
<dbReference type="Proteomes" id="UP001303899">
    <property type="component" value="Unassembled WGS sequence"/>
</dbReference>
<name>A0ABU5RYQ1_9BACT</name>
<evidence type="ECO:0000313" key="9">
    <source>
        <dbReference type="Proteomes" id="UP001303899"/>
    </source>
</evidence>
<evidence type="ECO:0000256" key="1">
    <source>
        <dbReference type="ARBA" id="ARBA00004442"/>
    </source>
</evidence>
<reference evidence="8 9" key="1">
    <citation type="submission" date="2023-12" db="EMBL/GenBank/DDBJ databases">
        <title>Novel species of the genus Arcicella isolated from rivers.</title>
        <authorList>
            <person name="Lu H."/>
        </authorList>
    </citation>
    <scope>NUCLEOTIDE SEQUENCE [LARGE SCALE GENOMIC DNA]</scope>
    <source>
        <strain evidence="8 9">DC2W</strain>
    </source>
</reference>
<feature type="domain" description="OmpA-like" evidence="7">
    <location>
        <begin position="337"/>
        <end position="452"/>
    </location>
</feature>
<comment type="caution">
    <text evidence="8">The sequence shown here is derived from an EMBL/GenBank/DDBJ whole genome shotgun (WGS) entry which is preliminary data.</text>
</comment>
<dbReference type="PANTHER" id="PTHR30329">
    <property type="entry name" value="STATOR ELEMENT OF FLAGELLAR MOTOR COMPLEX"/>
    <property type="match status" value="1"/>
</dbReference>
<comment type="subcellular location">
    <subcellularLocation>
        <location evidence="1">Cell outer membrane</location>
    </subcellularLocation>
</comment>
<accession>A0ABU5RYQ1</accession>
<keyword evidence="2 4" id="KW-0472">Membrane</keyword>
<feature type="signal peptide" evidence="6">
    <location>
        <begin position="1"/>
        <end position="19"/>
    </location>
</feature>
<dbReference type="InterPro" id="IPR006664">
    <property type="entry name" value="OMP_bac"/>
</dbReference>
<dbReference type="InterPro" id="IPR036737">
    <property type="entry name" value="OmpA-like_sf"/>
</dbReference>
<feature type="compositionally biased region" description="Basic residues" evidence="5">
    <location>
        <begin position="60"/>
        <end position="69"/>
    </location>
</feature>
<evidence type="ECO:0000256" key="2">
    <source>
        <dbReference type="ARBA" id="ARBA00023136"/>
    </source>
</evidence>
<gene>
    <name evidence="8" type="ORF">VB776_00410</name>
</gene>
<sequence length="452" mass="51006">MKTLLLLSGFLFISMSSLSGQVIDPKQTAKRSAENRTNSKIDEGINKGFDKIEEGIGNIFKKKEKKKTGKKEESTDNQENNQNGKTTSSEKKSDNTTESNSSSKSIMKIYSKFDFVSGEKVLAFDDFSTTNVGDFPLGWNTNSTAEIVTVEGNPNKWLLMSKDGFFQPEYVKDMPENFTLEFDLQTRYNSNNLLNYSLYLSSVEGNVKKDLANKYITNGVYFNWRPGIKSGGYIVYENNEEIGKNEELNIEQFEATEIAEPVSTKISIWRQKSRLRIYVNQTKVLDIPQAFDAKLKYNVFKFGASYVNYVTERDHDDEFMVSNVRYAVGAPDTRNKLITEGKLVTRGILFDINSDKIKPESYGILKEIGTVLKENPAVKVKIIGHTDSDGEDTQNLDLSKRRAASVKNALNIEFGIESNRLETDGKGETQPSDPNTTPQGKANNRRVEFIKL</sequence>
<evidence type="ECO:0000313" key="8">
    <source>
        <dbReference type="EMBL" id="MEA5401353.1"/>
    </source>
</evidence>
<feature type="region of interest" description="Disordered" evidence="5">
    <location>
        <begin position="23"/>
        <end position="47"/>
    </location>
</feature>
<keyword evidence="6" id="KW-0732">Signal</keyword>
<dbReference type="PANTHER" id="PTHR30329:SF21">
    <property type="entry name" value="LIPOPROTEIN YIAD-RELATED"/>
    <property type="match status" value="1"/>
</dbReference>
<dbReference type="CDD" id="cd07185">
    <property type="entry name" value="OmpA_C-like"/>
    <property type="match status" value="1"/>
</dbReference>
<dbReference type="Gene3D" id="3.30.1330.60">
    <property type="entry name" value="OmpA-like domain"/>
    <property type="match status" value="1"/>
</dbReference>
<feature type="compositionally biased region" description="Basic and acidic residues" evidence="5">
    <location>
        <begin position="31"/>
        <end position="47"/>
    </location>
</feature>
<dbReference type="InterPro" id="IPR006665">
    <property type="entry name" value="OmpA-like"/>
</dbReference>
<dbReference type="Pfam" id="PF00691">
    <property type="entry name" value="OmpA"/>
    <property type="match status" value="1"/>
</dbReference>
<feature type="compositionally biased region" description="Polar residues" evidence="5">
    <location>
        <begin position="429"/>
        <end position="442"/>
    </location>
</feature>
<evidence type="ECO:0000256" key="6">
    <source>
        <dbReference type="SAM" id="SignalP"/>
    </source>
</evidence>
<feature type="chain" id="PRO_5047023520" evidence="6">
    <location>
        <begin position="20"/>
        <end position="452"/>
    </location>
</feature>
<dbReference type="PROSITE" id="PS51123">
    <property type="entry name" value="OMPA_2"/>
    <property type="match status" value="1"/>
</dbReference>
<evidence type="ECO:0000256" key="3">
    <source>
        <dbReference type="ARBA" id="ARBA00023237"/>
    </source>
</evidence>
<keyword evidence="9" id="KW-1185">Reference proteome</keyword>
<protein>
    <submittedName>
        <fullName evidence="8">OmpA family protein</fullName>
    </submittedName>
</protein>
<dbReference type="EMBL" id="JAYGIL010000002">
    <property type="protein sequence ID" value="MEA5401353.1"/>
    <property type="molecule type" value="Genomic_DNA"/>
</dbReference>
<keyword evidence="3" id="KW-0998">Cell outer membrane</keyword>
<evidence type="ECO:0000259" key="7">
    <source>
        <dbReference type="PROSITE" id="PS51123"/>
    </source>
</evidence>
<proteinExistence type="predicted"/>
<feature type="region of interest" description="Disordered" evidence="5">
    <location>
        <begin position="60"/>
        <end position="101"/>
    </location>
</feature>
<feature type="region of interest" description="Disordered" evidence="5">
    <location>
        <begin position="419"/>
        <end position="445"/>
    </location>
</feature>
<dbReference type="PRINTS" id="PR01021">
    <property type="entry name" value="OMPADOMAIN"/>
</dbReference>
<evidence type="ECO:0000256" key="4">
    <source>
        <dbReference type="PROSITE-ProRule" id="PRU00473"/>
    </source>
</evidence>
<evidence type="ECO:0000256" key="5">
    <source>
        <dbReference type="SAM" id="MobiDB-lite"/>
    </source>
</evidence>
<dbReference type="RefSeq" id="WP_323324915.1">
    <property type="nucleotide sequence ID" value="NZ_JAYGIL010000002.1"/>
</dbReference>
<dbReference type="SUPFAM" id="SSF103088">
    <property type="entry name" value="OmpA-like"/>
    <property type="match status" value="1"/>
</dbReference>
<organism evidence="8 9">
    <name type="scientific">Arcicella gelida</name>
    <dbReference type="NCBI Taxonomy" id="2984195"/>
    <lineage>
        <taxon>Bacteria</taxon>
        <taxon>Pseudomonadati</taxon>
        <taxon>Bacteroidota</taxon>
        <taxon>Cytophagia</taxon>
        <taxon>Cytophagales</taxon>
        <taxon>Flectobacillaceae</taxon>
        <taxon>Arcicella</taxon>
    </lineage>
</organism>
<dbReference type="InterPro" id="IPR050330">
    <property type="entry name" value="Bact_OuterMem_StrucFunc"/>
</dbReference>